<evidence type="ECO:0008006" key="3">
    <source>
        <dbReference type="Google" id="ProtNLM"/>
    </source>
</evidence>
<dbReference type="EMBL" id="QJKJ01007396">
    <property type="protein sequence ID" value="RDX83290.1"/>
    <property type="molecule type" value="Genomic_DNA"/>
</dbReference>
<feature type="non-terminal residue" evidence="1">
    <location>
        <position position="1"/>
    </location>
</feature>
<accession>A0A371FYH8</accession>
<dbReference type="AlphaFoldDB" id="A0A371FYH8"/>
<comment type="caution">
    <text evidence="1">The sequence shown here is derived from an EMBL/GenBank/DDBJ whole genome shotgun (WGS) entry which is preliminary data.</text>
</comment>
<protein>
    <recommendedName>
        <fullName evidence="3">Integrase zinc-binding domain-containing protein</fullName>
    </recommendedName>
</protein>
<dbReference type="PANTHER" id="PTHR48475">
    <property type="entry name" value="RIBONUCLEASE H"/>
    <property type="match status" value="1"/>
</dbReference>
<name>A0A371FYH8_MUCPR</name>
<gene>
    <name evidence="1" type="ORF">CR513_35802</name>
</gene>
<dbReference type="InterPro" id="IPR043502">
    <property type="entry name" value="DNA/RNA_pol_sf"/>
</dbReference>
<proteinExistence type="predicted"/>
<organism evidence="1 2">
    <name type="scientific">Mucuna pruriens</name>
    <name type="common">Velvet bean</name>
    <name type="synonym">Dolichos pruriens</name>
    <dbReference type="NCBI Taxonomy" id="157652"/>
    <lineage>
        <taxon>Eukaryota</taxon>
        <taxon>Viridiplantae</taxon>
        <taxon>Streptophyta</taxon>
        <taxon>Embryophyta</taxon>
        <taxon>Tracheophyta</taxon>
        <taxon>Spermatophyta</taxon>
        <taxon>Magnoliopsida</taxon>
        <taxon>eudicotyledons</taxon>
        <taxon>Gunneridae</taxon>
        <taxon>Pentapetalae</taxon>
        <taxon>rosids</taxon>
        <taxon>fabids</taxon>
        <taxon>Fabales</taxon>
        <taxon>Fabaceae</taxon>
        <taxon>Papilionoideae</taxon>
        <taxon>50 kb inversion clade</taxon>
        <taxon>NPAAA clade</taxon>
        <taxon>indigoferoid/millettioid clade</taxon>
        <taxon>Phaseoleae</taxon>
        <taxon>Mucuna</taxon>
    </lineage>
</organism>
<dbReference type="Gene3D" id="1.10.340.70">
    <property type="match status" value="1"/>
</dbReference>
<keyword evidence="2" id="KW-1185">Reference proteome</keyword>
<dbReference type="PANTHER" id="PTHR48475:SF2">
    <property type="entry name" value="RIBONUCLEASE H"/>
    <property type="match status" value="1"/>
</dbReference>
<dbReference type="OrthoDB" id="1430228at2759"/>
<dbReference type="InterPro" id="IPR043128">
    <property type="entry name" value="Rev_trsase/Diguanyl_cyclase"/>
</dbReference>
<evidence type="ECO:0000313" key="2">
    <source>
        <dbReference type="Proteomes" id="UP000257109"/>
    </source>
</evidence>
<dbReference type="Proteomes" id="UP000257109">
    <property type="component" value="Unassembled WGS sequence"/>
</dbReference>
<evidence type="ECO:0000313" key="1">
    <source>
        <dbReference type="EMBL" id="RDX83290.1"/>
    </source>
</evidence>
<dbReference type="Gene3D" id="3.30.70.270">
    <property type="match status" value="1"/>
</dbReference>
<reference evidence="1" key="1">
    <citation type="submission" date="2018-05" db="EMBL/GenBank/DDBJ databases">
        <title>Draft genome of Mucuna pruriens seed.</title>
        <authorList>
            <person name="Nnadi N.E."/>
            <person name="Vos R."/>
            <person name="Hasami M.H."/>
            <person name="Devisetty U.K."/>
            <person name="Aguiy J.C."/>
        </authorList>
    </citation>
    <scope>NUCLEOTIDE SEQUENCE [LARGE SCALE GENOMIC DNA]</scope>
    <source>
        <strain evidence="1">JCA_2017</strain>
    </source>
</reference>
<dbReference type="SUPFAM" id="SSF56672">
    <property type="entry name" value="DNA/RNA polymerases"/>
    <property type="match status" value="1"/>
</dbReference>
<sequence length="191" mass="22095">MALARFLSWSTEKSAPIFQRLRKAERFRWSNECEVAFQELKMMLASPPILTRPVLGQLYGYGFSFPMLRCLGETKAERAIKEVHEGACGSHIDGRALASKIVRARFYWPTIKKDSLTFVKNLKRQKDDGELPQVLWSYHTIPHLTTQETRFRLTFGTNTMIPVEVEESSPCIVFTQCDCNEEEMRENLDLL</sequence>